<dbReference type="GO" id="GO:0046872">
    <property type="term" value="F:metal ion binding"/>
    <property type="evidence" value="ECO:0007669"/>
    <property type="project" value="UniProtKB-KW"/>
</dbReference>
<comment type="cofactor">
    <cofactor evidence="7">
        <name>Mg(2+)</name>
        <dbReference type="ChEBI" id="CHEBI:18420"/>
    </cofactor>
</comment>
<evidence type="ECO:0000313" key="9">
    <source>
        <dbReference type="EMBL" id="RIH92491.1"/>
    </source>
</evidence>
<feature type="transmembrane region" description="Helical" evidence="8">
    <location>
        <begin position="15"/>
        <end position="36"/>
    </location>
</feature>
<keyword evidence="7" id="KW-0479">Metal-binding</keyword>
<dbReference type="Proteomes" id="UP000266178">
    <property type="component" value="Unassembled WGS sequence"/>
</dbReference>
<feature type="transmembrane region" description="Helical" evidence="8">
    <location>
        <begin position="311"/>
        <end position="328"/>
    </location>
</feature>
<feature type="transmembrane region" description="Helical" evidence="8">
    <location>
        <begin position="232"/>
        <end position="250"/>
    </location>
</feature>
<keyword evidence="4 8" id="KW-0812">Transmembrane</keyword>
<reference evidence="9 10" key="1">
    <citation type="submission" date="2018-08" db="EMBL/GenBank/DDBJ databases">
        <title>Meiothermus granaticius genome AF-68 sequencing project.</title>
        <authorList>
            <person name="Da Costa M.S."/>
            <person name="Albuquerque L."/>
            <person name="Raposo P."/>
            <person name="Froufe H.J.C."/>
            <person name="Barroso C.S."/>
            <person name="Egas C."/>
        </authorList>
    </citation>
    <scope>NUCLEOTIDE SEQUENCE [LARGE SCALE GENOMIC DNA]</scope>
    <source>
        <strain evidence="9 10">AF-68</strain>
    </source>
</reference>
<evidence type="ECO:0000256" key="4">
    <source>
        <dbReference type="ARBA" id="ARBA00022692"/>
    </source>
</evidence>
<feature type="transmembrane region" description="Helical" evidence="8">
    <location>
        <begin position="124"/>
        <end position="145"/>
    </location>
</feature>
<dbReference type="EC" id="2.7.8.33" evidence="9"/>
<evidence type="ECO:0000256" key="7">
    <source>
        <dbReference type="PIRSR" id="PIRSR600715-1"/>
    </source>
</evidence>
<name>A0A399FCR2_9DEIN</name>
<evidence type="ECO:0000256" key="1">
    <source>
        <dbReference type="ARBA" id="ARBA00004651"/>
    </source>
</evidence>
<keyword evidence="2" id="KW-1003">Cell membrane</keyword>
<proteinExistence type="predicted"/>
<keyword evidence="10" id="KW-1185">Reference proteome</keyword>
<keyword evidence="6 8" id="KW-0472">Membrane</keyword>
<accession>A0A399FCR2</accession>
<dbReference type="GO" id="GO:0044038">
    <property type="term" value="P:cell wall macromolecule biosynthetic process"/>
    <property type="evidence" value="ECO:0007669"/>
    <property type="project" value="TreeGrafter"/>
</dbReference>
<dbReference type="RefSeq" id="WP_119357137.1">
    <property type="nucleotide sequence ID" value="NZ_BJXM01000009.1"/>
</dbReference>
<comment type="subcellular location">
    <subcellularLocation>
        <location evidence="1">Cell membrane</location>
        <topology evidence="1">Multi-pass membrane protein</topology>
    </subcellularLocation>
</comment>
<feature type="transmembrane region" description="Helical" evidence="8">
    <location>
        <begin position="65"/>
        <end position="87"/>
    </location>
</feature>
<dbReference type="CDD" id="cd06853">
    <property type="entry name" value="GT_WecA_like"/>
    <property type="match status" value="1"/>
</dbReference>
<dbReference type="GO" id="GO:0071555">
    <property type="term" value="P:cell wall organization"/>
    <property type="evidence" value="ECO:0007669"/>
    <property type="project" value="TreeGrafter"/>
</dbReference>
<keyword evidence="7" id="KW-0460">Magnesium</keyword>
<dbReference type="GO" id="GO:0005886">
    <property type="term" value="C:plasma membrane"/>
    <property type="evidence" value="ECO:0007669"/>
    <property type="project" value="UniProtKB-SubCell"/>
</dbReference>
<dbReference type="GO" id="GO:0009103">
    <property type="term" value="P:lipopolysaccharide biosynthetic process"/>
    <property type="evidence" value="ECO:0007669"/>
    <property type="project" value="TreeGrafter"/>
</dbReference>
<comment type="caution">
    <text evidence="9">The sequence shown here is derived from an EMBL/GenBank/DDBJ whole genome shotgun (WGS) entry which is preliminary data.</text>
</comment>
<dbReference type="PANTHER" id="PTHR22926:SF3">
    <property type="entry name" value="UNDECAPRENYL-PHOSPHATE ALPHA-N-ACETYLGLUCOSAMINYL 1-PHOSPHATE TRANSFERASE"/>
    <property type="match status" value="1"/>
</dbReference>
<sequence>MSEFLKSLGISSPAGTGWITVIFTFVVAWAVTWRFIPWVRRFALEVGWADQPNARRLNKEPLPNAGGLAIFAGVIAALVIAAVLRPVLAESVLLQMLAILLGGAILVLVGFIDDQFGLPPVFRFGVQILVALLLVAVGIRFHAAFGTAIDPLLSTVLTVVWIVGITNAINLMDGVDGLAGGISYITAMSLLAVSAQFTYWASATLVLAALAGAALGFLRHNFHPSKIIMGDAGAYFFGYTLAATALLGSLKLTTVFSLIPTALFLLLPILDVTRVFVGRLLRGKNPMSTPGKDHLHHLLLARGFSQSRTTLILWAVTLILNMLAMAVQGLSPRVILVTAVGTAVLLAFTVWRKLRSSWQEGRSAMEPRAGD</sequence>
<feature type="transmembrane region" description="Helical" evidence="8">
    <location>
        <begin position="334"/>
        <end position="351"/>
    </location>
</feature>
<feature type="transmembrane region" description="Helical" evidence="8">
    <location>
        <begin position="199"/>
        <end position="220"/>
    </location>
</feature>
<evidence type="ECO:0000256" key="2">
    <source>
        <dbReference type="ARBA" id="ARBA00022475"/>
    </source>
</evidence>
<dbReference type="GO" id="GO:0036380">
    <property type="term" value="F:UDP-N-acetylglucosamine-undecaprenyl-phosphate N-acetylglucosaminephosphotransferase activity"/>
    <property type="evidence" value="ECO:0007669"/>
    <property type="project" value="UniProtKB-EC"/>
</dbReference>
<dbReference type="EMBL" id="QWLB01000019">
    <property type="protein sequence ID" value="RIH92491.1"/>
    <property type="molecule type" value="Genomic_DNA"/>
</dbReference>
<evidence type="ECO:0000256" key="6">
    <source>
        <dbReference type="ARBA" id="ARBA00023136"/>
    </source>
</evidence>
<keyword evidence="3 9" id="KW-0808">Transferase</keyword>
<feature type="binding site" evidence="7">
    <location>
        <position position="170"/>
    </location>
    <ligand>
        <name>Mg(2+)</name>
        <dbReference type="ChEBI" id="CHEBI:18420"/>
    </ligand>
</feature>
<feature type="transmembrane region" description="Helical" evidence="8">
    <location>
        <begin position="256"/>
        <end position="277"/>
    </location>
</feature>
<evidence type="ECO:0000256" key="3">
    <source>
        <dbReference type="ARBA" id="ARBA00022679"/>
    </source>
</evidence>
<keyword evidence="5 8" id="KW-1133">Transmembrane helix</keyword>
<gene>
    <name evidence="9" type="primary">tagO_2</name>
    <name evidence="9" type="ORF">Mgrana_01651</name>
</gene>
<dbReference type="Pfam" id="PF00953">
    <property type="entry name" value="Glycos_transf_4"/>
    <property type="match status" value="1"/>
</dbReference>
<dbReference type="PANTHER" id="PTHR22926">
    <property type="entry name" value="PHOSPHO-N-ACETYLMURAMOYL-PENTAPEPTIDE-TRANSFERASE"/>
    <property type="match status" value="1"/>
</dbReference>
<feature type="transmembrane region" description="Helical" evidence="8">
    <location>
        <begin position="151"/>
        <end position="170"/>
    </location>
</feature>
<dbReference type="InterPro" id="IPR000715">
    <property type="entry name" value="Glycosyl_transferase_4"/>
</dbReference>
<evidence type="ECO:0000256" key="8">
    <source>
        <dbReference type="SAM" id="Phobius"/>
    </source>
</evidence>
<feature type="binding site" evidence="7">
    <location>
        <position position="231"/>
    </location>
    <ligand>
        <name>Mg(2+)</name>
        <dbReference type="ChEBI" id="CHEBI:18420"/>
    </ligand>
</feature>
<evidence type="ECO:0000256" key="5">
    <source>
        <dbReference type="ARBA" id="ARBA00022989"/>
    </source>
</evidence>
<evidence type="ECO:0000313" key="10">
    <source>
        <dbReference type="Proteomes" id="UP000266178"/>
    </source>
</evidence>
<dbReference type="AlphaFoldDB" id="A0A399FCR2"/>
<organism evidence="9 10">
    <name type="scientific">Meiothermus granaticius NBRC 107808</name>
    <dbReference type="NCBI Taxonomy" id="1227551"/>
    <lineage>
        <taxon>Bacteria</taxon>
        <taxon>Thermotogati</taxon>
        <taxon>Deinococcota</taxon>
        <taxon>Deinococci</taxon>
        <taxon>Thermales</taxon>
        <taxon>Thermaceae</taxon>
        <taxon>Meiothermus</taxon>
    </lineage>
</organism>
<protein>
    <submittedName>
        <fullName evidence="9">Putative undecaprenyl-phosphate N-acetylglucosaminyl 1-phosphate transferase</fullName>
        <ecNumber evidence="9">2.7.8.33</ecNumber>
    </submittedName>
</protein>
<dbReference type="OrthoDB" id="9783652at2"/>
<feature type="transmembrane region" description="Helical" evidence="8">
    <location>
        <begin position="93"/>
        <end position="112"/>
    </location>
</feature>